<organism evidence="2 3">
    <name type="scientific">Triparma columacea</name>
    <dbReference type="NCBI Taxonomy" id="722753"/>
    <lineage>
        <taxon>Eukaryota</taxon>
        <taxon>Sar</taxon>
        <taxon>Stramenopiles</taxon>
        <taxon>Ochrophyta</taxon>
        <taxon>Bolidophyceae</taxon>
        <taxon>Parmales</taxon>
        <taxon>Triparmaceae</taxon>
        <taxon>Triparma</taxon>
    </lineage>
</organism>
<dbReference type="EMBL" id="BRYA01000961">
    <property type="protein sequence ID" value="GMI36554.1"/>
    <property type="molecule type" value="Genomic_DNA"/>
</dbReference>
<name>A0A9W7G7K0_9STRA</name>
<protein>
    <submittedName>
        <fullName evidence="2">Uncharacterized protein</fullName>
    </submittedName>
</protein>
<gene>
    <name evidence="2" type="ORF">TrCOL_g11664</name>
</gene>
<keyword evidence="3" id="KW-1185">Reference proteome</keyword>
<reference evidence="3" key="1">
    <citation type="journal article" date="2023" name="Commun. Biol.">
        <title>Genome analysis of Parmales, the sister group of diatoms, reveals the evolutionary specialization of diatoms from phago-mixotrophs to photoautotrophs.</title>
        <authorList>
            <person name="Ban H."/>
            <person name="Sato S."/>
            <person name="Yoshikawa S."/>
            <person name="Yamada K."/>
            <person name="Nakamura Y."/>
            <person name="Ichinomiya M."/>
            <person name="Sato N."/>
            <person name="Blanc-Mathieu R."/>
            <person name="Endo H."/>
            <person name="Kuwata A."/>
            <person name="Ogata H."/>
        </authorList>
    </citation>
    <scope>NUCLEOTIDE SEQUENCE [LARGE SCALE GENOMIC DNA]</scope>
</reference>
<accession>A0A9W7G7K0</accession>
<dbReference type="AlphaFoldDB" id="A0A9W7G7K0"/>
<dbReference type="Proteomes" id="UP001165065">
    <property type="component" value="Unassembled WGS sequence"/>
</dbReference>
<evidence type="ECO:0000256" key="1">
    <source>
        <dbReference type="SAM" id="MobiDB-lite"/>
    </source>
</evidence>
<comment type="caution">
    <text evidence="2">The sequence shown here is derived from an EMBL/GenBank/DDBJ whole genome shotgun (WGS) entry which is preliminary data.</text>
</comment>
<feature type="non-terminal residue" evidence="2">
    <location>
        <position position="516"/>
    </location>
</feature>
<sequence>VAWQGTDELSGEEISHKRVEALKTAFPLPSFNTPRPSRKSVFLPRVAFTQRKRKKSKTYNNGKGTADTSKPFGSTQEGISICVLSYALGMTAAQVLAAVKFGNKKGRWDCGFELRNKRGETIVVLYEFDGWWYHREWRLPGDISKTYDALEANPSNSIIMRVRAWYTMGKFDDRAHIITGGAETSTEEVGQFGDALQIKVVEEVVQKLVEQGIVVGQDCQTRLEAPDLLEKGKELFEGVKEECDSQYKKNKKAIKEKYGPEVWAEIKKLDGTDARLPEILSYFETLADPEGEFRLTRGQLMTCLRGSLSVCGEEDFMTFLRSLIDTDGIFGMSTGQLVTFVSKGGASKYRDEDYMTFLRSLIDTDGIFGMTIRQFVTFVSQGGALAYRDEGYMTFLLSLIDTDGIFRMSVSQLVAFFSAGGAFTYRGENYMTFLESIIDLPDPFDGGGDKNLHTLVRGMNTAHLRADFTESLKEYLVLVSDTFPDDPKTKSRMMKMVLGNSPYAKFLRPIVDRIKA</sequence>
<feature type="compositionally biased region" description="Polar residues" evidence="1">
    <location>
        <begin position="58"/>
        <end position="71"/>
    </location>
</feature>
<proteinExistence type="predicted"/>
<evidence type="ECO:0000313" key="3">
    <source>
        <dbReference type="Proteomes" id="UP001165065"/>
    </source>
</evidence>
<feature type="non-terminal residue" evidence="2">
    <location>
        <position position="1"/>
    </location>
</feature>
<evidence type="ECO:0000313" key="2">
    <source>
        <dbReference type="EMBL" id="GMI36554.1"/>
    </source>
</evidence>
<feature type="region of interest" description="Disordered" evidence="1">
    <location>
        <begin position="52"/>
        <end position="71"/>
    </location>
</feature>